<evidence type="ECO:0000256" key="9">
    <source>
        <dbReference type="ARBA" id="ARBA00022737"/>
    </source>
</evidence>
<comment type="subcellular location">
    <subcellularLocation>
        <location evidence="1">Cell membrane</location>
    </subcellularLocation>
    <subcellularLocation>
        <location evidence="2">Membrane</location>
        <topology evidence="2">Single-pass type I membrane protein</topology>
    </subcellularLocation>
</comment>
<dbReference type="Pfam" id="PF13855">
    <property type="entry name" value="LRR_8"/>
    <property type="match status" value="2"/>
</dbReference>
<comment type="caution">
    <text evidence="20">The sequence shown here is derived from an EMBL/GenBank/DDBJ whole genome shotgun (WGS) entry which is preliminary data.</text>
</comment>
<evidence type="ECO:0000256" key="3">
    <source>
        <dbReference type="ARBA" id="ARBA00008684"/>
    </source>
</evidence>
<evidence type="ECO:0000256" key="16">
    <source>
        <dbReference type="ARBA" id="ARBA00023180"/>
    </source>
</evidence>
<dbReference type="SMART" id="SM00369">
    <property type="entry name" value="LRR_TYP"/>
    <property type="match status" value="4"/>
</dbReference>
<evidence type="ECO:0000256" key="5">
    <source>
        <dbReference type="ARBA" id="ARBA00022614"/>
    </source>
</evidence>
<feature type="domain" description="Protein kinase" evidence="19">
    <location>
        <begin position="434"/>
        <end position="723"/>
    </location>
</feature>
<keyword evidence="16" id="KW-0325">Glycoprotein</keyword>
<dbReference type="PANTHER" id="PTHR48053:SF109">
    <property type="entry name" value="PROTEIN KINASE DOMAIN-CONTAINING PROTEIN"/>
    <property type="match status" value="1"/>
</dbReference>
<evidence type="ECO:0000313" key="20">
    <source>
        <dbReference type="EMBL" id="KAL3818998.1"/>
    </source>
</evidence>
<dbReference type="SUPFAM" id="SSF56112">
    <property type="entry name" value="Protein kinase-like (PK-like)"/>
    <property type="match status" value="1"/>
</dbReference>
<feature type="binding site" evidence="17">
    <location>
        <position position="464"/>
    </location>
    <ligand>
        <name>ATP</name>
        <dbReference type="ChEBI" id="CHEBI:30616"/>
    </ligand>
</feature>
<feature type="chain" id="PRO_5044841774" description="Protein kinase domain-containing protein" evidence="18">
    <location>
        <begin position="19"/>
        <end position="723"/>
    </location>
</feature>
<keyword evidence="15" id="KW-0675">Receptor</keyword>
<evidence type="ECO:0000313" key="21">
    <source>
        <dbReference type="Proteomes" id="UP001634393"/>
    </source>
</evidence>
<dbReference type="InterPro" id="IPR001611">
    <property type="entry name" value="Leu-rich_rpt"/>
</dbReference>
<keyword evidence="9" id="KW-0677">Repeat</keyword>
<dbReference type="InterPro" id="IPR051716">
    <property type="entry name" value="Plant_RL_S/T_kinase"/>
</dbReference>
<dbReference type="Proteomes" id="UP001634393">
    <property type="component" value="Unassembled WGS sequence"/>
</dbReference>
<evidence type="ECO:0000256" key="15">
    <source>
        <dbReference type="ARBA" id="ARBA00023170"/>
    </source>
</evidence>
<dbReference type="PANTHER" id="PTHR48053">
    <property type="entry name" value="LEUCINE RICH REPEAT FAMILY PROTEIN, EXPRESSED"/>
    <property type="match status" value="1"/>
</dbReference>
<dbReference type="GO" id="GO:0016301">
    <property type="term" value="F:kinase activity"/>
    <property type="evidence" value="ECO:0007669"/>
    <property type="project" value="UniProtKB-KW"/>
</dbReference>
<keyword evidence="14" id="KW-0472">Membrane</keyword>
<dbReference type="GO" id="GO:0005524">
    <property type="term" value="F:ATP binding"/>
    <property type="evidence" value="ECO:0007669"/>
    <property type="project" value="UniProtKB-UniRule"/>
</dbReference>
<organism evidence="20 21">
    <name type="scientific">Penstemon smallii</name>
    <dbReference type="NCBI Taxonomy" id="265156"/>
    <lineage>
        <taxon>Eukaryota</taxon>
        <taxon>Viridiplantae</taxon>
        <taxon>Streptophyta</taxon>
        <taxon>Embryophyta</taxon>
        <taxon>Tracheophyta</taxon>
        <taxon>Spermatophyta</taxon>
        <taxon>Magnoliopsida</taxon>
        <taxon>eudicotyledons</taxon>
        <taxon>Gunneridae</taxon>
        <taxon>Pentapetalae</taxon>
        <taxon>asterids</taxon>
        <taxon>lamiids</taxon>
        <taxon>Lamiales</taxon>
        <taxon>Plantaginaceae</taxon>
        <taxon>Cheloneae</taxon>
        <taxon>Penstemon</taxon>
    </lineage>
</organism>
<dbReference type="GO" id="GO:0051707">
    <property type="term" value="P:response to other organism"/>
    <property type="evidence" value="ECO:0007669"/>
    <property type="project" value="UniProtKB-ARBA"/>
</dbReference>
<dbReference type="FunFam" id="1.10.510.10:FF:000714">
    <property type="entry name" value="Kinase family with leucine-rich repeat domain-containing protein"/>
    <property type="match status" value="1"/>
</dbReference>
<dbReference type="Pfam" id="PF08263">
    <property type="entry name" value="LRRNT_2"/>
    <property type="match status" value="1"/>
</dbReference>
<evidence type="ECO:0000256" key="17">
    <source>
        <dbReference type="PROSITE-ProRule" id="PRU10141"/>
    </source>
</evidence>
<dbReference type="PROSITE" id="PS00107">
    <property type="entry name" value="PROTEIN_KINASE_ATP"/>
    <property type="match status" value="1"/>
</dbReference>
<keyword evidence="10 17" id="KW-0547">Nucleotide-binding</keyword>
<evidence type="ECO:0000256" key="13">
    <source>
        <dbReference type="ARBA" id="ARBA00022989"/>
    </source>
</evidence>
<dbReference type="Pfam" id="PF00069">
    <property type="entry name" value="Pkinase"/>
    <property type="match status" value="1"/>
</dbReference>
<keyword evidence="7" id="KW-0812">Transmembrane</keyword>
<evidence type="ECO:0000256" key="2">
    <source>
        <dbReference type="ARBA" id="ARBA00004479"/>
    </source>
</evidence>
<feature type="signal peptide" evidence="18">
    <location>
        <begin position="1"/>
        <end position="18"/>
    </location>
</feature>
<dbReference type="Gene3D" id="3.30.200.20">
    <property type="entry name" value="Phosphorylase Kinase, domain 1"/>
    <property type="match status" value="1"/>
</dbReference>
<evidence type="ECO:0000256" key="14">
    <source>
        <dbReference type="ARBA" id="ARBA00023136"/>
    </source>
</evidence>
<comment type="similarity">
    <text evidence="3">Belongs to the protein kinase superfamily. Ser/Thr protein kinase family.</text>
</comment>
<dbReference type="PRINTS" id="PR00019">
    <property type="entry name" value="LEURICHRPT"/>
</dbReference>
<proteinExistence type="inferred from homology"/>
<dbReference type="AlphaFoldDB" id="A0ABD3S3L5"/>
<keyword evidence="13" id="KW-1133">Transmembrane helix</keyword>
<name>A0ABD3S3L5_9LAMI</name>
<dbReference type="SUPFAM" id="SSF52058">
    <property type="entry name" value="L domain-like"/>
    <property type="match status" value="1"/>
</dbReference>
<keyword evidence="12 17" id="KW-0067">ATP-binding</keyword>
<dbReference type="SMART" id="SM00220">
    <property type="entry name" value="S_TKc"/>
    <property type="match status" value="1"/>
</dbReference>
<evidence type="ECO:0000256" key="11">
    <source>
        <dbReference type="ARBA" id="ARBA00022777"/>
    </source>
</evidence>
<comment type="similarity">
    <text evidence="4">Belongs to the RLP family.</text>
</comment>
<accession>A0ABD3S3L5</accession>
<gene>
    <name evidence="20" type="ORF">ACJIZ3_004903</name>
</gene>
<protein>
    <recommendedName>
        <fullName evidence="19">Protein kinase domain-containing protein</fullName>
    </recommendedName>
</protein>
<keyword evidence="6" id="KW-0808">Transferase</keyword>
<dbReference type="PROSITE" id="PS00108">
    <property type="entry name" value="PROTEIN_KINASE_ST"/>
    <property type="match status" value="1"/>
</dbReference>
<dbReference type="GO" id="GO:0006952">
    <property type="term" value="P:defense response"/>
    <property type="evidence" value="ECO:0007669"/>
    <property type="project" value="UniProtKB-ARBA"/>
</dbReference>
<dbReference type="InterPro" id="IPR008271">
    <property type="entry name" value="Ser/Thr_kinase_AS"/>
</dbReference>
<dbReference type="FunFam" id="3.80.10.10:FF:000275">
    <property type="entry name" value="Leucine-rich repeat receptor-like protein kinase"/>
    <property type="match status" value="1"/>
</dbReference>
<evidence type="ECO:0000256" key="4">
    <source>
        <dbReference type="ARBA" id="ARBA00009592"/>
    </source>
</evidence>
<evidence type="ECO:0000256" key="12">
    <source>
        <dbReference type="ARBA" id="ARBA00022840"/>
    </source>
</evidence>
<keyword evidence="8 18" id="KW-0732">Signal</keyword>
<dbReference type="EMBL" id="JBJXBP010000007">
    <property type="protein sequence ID" value="KAL3818998.1"/>
    <property type="molecule type" value="Genomic_DNA"/>
</dbReference>
<evidence type="ECO:0000256" key="6">
    <source>
        <dbReference type="ARBA" id="ARBA00022679"/>
    </source>
</evidence>
<dbReference type="InterPro" id="IPR000719">
    <property type="entry name" value="Prot_kinase_dom"/>
</dbReference>
<dbReference type="PROSITE" id="PS50011">
    <property type="entry name" value="PROTEIN_KINASE_DOM"/>
    <property type="match status" value="1"/>
</dbReference>
<dbReference type="Gene3D" id="1.10.510.10">
    <property type="entry name" value="Transferase(Phosphotransferase) domain 1"/>
    <property type="match status" value="1"/>
</dbReference>
<dbReference type="Gene3D" id="3.80.10.10">
    <property type="entry name" value="Ribonuclease Inhibitor"/>
    <property type="match status" value="3"/>
</dbReference>
<dbReference type="InterPro" id="IPR013210">
    <property type="entry name" value="LRR_N_plant-typ"/>
</dbReference>
<evidence type="ECO:0000256" key="8">
    <source>
        <dbReference type="ARBA" id="ARBA00022729"/>
    </source>
</evidence>
<keyword evidence="11" id="KW-0418">Kinase</keyword>
<evidence type="ECO:0000256" key="1">
    <source>
        <dbReference type="ARBA" id="ARBA00004236"/>
    </source>
</evidence>
<dbReference type="Pfam" id="PF00560">
    <property type="entry name" value="LRR_1"/>
    <property type="match status" value="2"/>
</dbReference>
<dbReference type="GO" id="GO:0005886">
    <property type="term" value="C:plasma membrane"/>
    <property type="evidence" value="ECO:0007669"/>
    <property type="project" value="UniProtKB-SubCell"/>
</dbReference>
<dbReference type="InterPro" id="IPR011009">
    <property type="entry name" value="Kinase-like_dom_sf"/>
</dbReference>
<reference evidence="20 21" key="1">
    <citation type="submission" date="2024-12" db="EMBL/GenBank/DDBJ databases">
        <title>The unique morphological basis and parallel evolutionary history of personate flowers in Penstemon.</title>
        <authorList>
            <person name="Depatie T.H."/>
            <person name="Wessinger C.A."/>
        </authorList>
    </citation>
    <scope>NUCLEOTIDE SEQUENCE [LARGE SCALE GENOMIC DNA]</scope>
    <source>
        <strain evidence="20">WTNN_2</strain>
        <tissue evidence="20">Leaf</tissue>
    </source>
</reference>
<dbReference type="InterPro" id="IPR032675">
    <property type="entry name" value="LRR_dom_sf"/>
</dbReference>
<dbReference type="InterPro" id="IPR003591">
    <property type="entry name" value="Leu-rich_rpt_typical-subtyp"/>
</dbReference>
<dbReference type="InterPro" id="IPR017441">
    <property type="entry name" value="Protein_kinase_ATP_BS"/>
</dbReference>
<dbReference type="FunFam" id="3.80.10.10:FF:001678">
    <property type="entry name" value="Calmodulin-binding receptor kinase CaMRLK"/>
    <property type="match status" value="1"/>
</dbReference>
<keyword evidence="5" id="KW-0433">Leucine-rich repeat</keyword>
<keyword evidence="21" id="KW-1185">Reference proteome</keyword>
<evidence type="ECO:0000256" key="18">
    <source>
        <dbReference type="SAM" id="SignalP"/>
    </source>
</evidence>
<evidence type="ECO:0000256" key="7">
    <source>
        <dbReference type="ARBA" id="ARBA00022692"/>
    </source>
</evidence>
<evidence type="ECO:0000256" key="10">
    <source>
        <dbReference type="ARBA" id="ARBA00022741"/>
    </source>
</evidence>
<sequence>MAPLYVFFLLFLLTPIYAQTNSHQISYEQTILLSLKQHWNNPPSLNTWRNSQSSPCDWPEVECTSGEVTGLYLSGKKINGTIPTSICYLENLISINVSRNNISGNIPSTLYNCSSLMNLDLSMNVLSGTIPSTLYNCSSLMRLDLSMNVLSGTIPGELFLMKRLVSLNINGNRLYGEIPRKIESGGLESIDLSDNLLSGLIPDDVKNLKNLRQLNLSMNSFSGSIPMGLFQIHQLSYLSLTYNNLSGELPENLELFSLQKLNLSHNNLHGTIPKKIGRLPWLGSLDLSENQLTGNLTENVLNLISIAVLKLCSNKLLGKIPYEFVNQAFNENCLDFSNLCSDKRIMKLPGCPSDFCSDYRIKQYLNCNPHKSDKHFIITMIFKIGCGVVGLKCWKMRSKIFSRSVSNLKNSEKGWKMIQFQKLDFGKEDVLSSLTEDNMIGNGGSGKVYRAKINQTGNNIVAVKSIWNDSKSDQRLEKEFLAEIQTLGNIRHYNIVKLLCYISGENMKLLVYQYFENKSLDQWLHGKKREPVYNSSIVALNWPVRLHIAIGVAQGLCYMHHDCSPPIIHRDIKSSNILLDSEFNAKIADFGLAKMLLKRGEPETASSVAGTFGYIAPEYAYTSKVSVKSDVYSFGVVLLELTTGRKATNGNDHMNLAGWARLQYRETSDIVDSMDEMIKESSYLDKIVSVFKLGVMCTVSLPSNRPSMRDCLHILQNCSNNSP</sequence>
<evidence type="ECO:0000259" key="19">
    <source>
        <dbReference type="PROSITE" id="PS50011"/>
    </source>
</evidence>